<organism evidence="2 3">
    <name type="scientific">Solanum commersonii</name>
    <name type="common">Commerson's wild potato</name>
    <name type="synonym">Commerson's nightshade</name>
    <dbReference type="NCBI Taxonomy" id="4109"/>
    <lineage>
        <taxon>Eukaryota</taxon>
        <taxon>Viridiplantae</taxon>
        <taxon>Streptophyta</taxon>
        <taxon>Embryophyta</taxon>
        <taxon>Tracheophyta</taxon>
        <taxon>Spermatophyta</taxon>
        <taxon>Magnoliopsida</taxon>
        <taxon>eudicotyledons</taxon>
        <taxon>Gunneridae</taxon>
        <taxon>Pentapetalae</taxon>
        <taxon>asterids</taxon>
        <taxon>lamiids</taxon>
        <taxon>Solanales</taxon>
        <taxon>Solanaceae</taxon>
        <taxon>Solanoideae</taxon>
        <taxon>Solaneae</taxon>
        <taxon>Solanum</taxon>
    </lineage>
</organism>
<sequence>MGPNIRDKADLGSLGEEGEVSETSQLDEKIIEVKAGLSALNRRLVVYENNFSSLETVALEGLDKVKNNLEELKEFETLKRQVDEIAGAGVASPITIRETCIEAPKAKEFRVKGRDNWSKNVPPKGDNNQNKSKPIPNRGSDTEQKQAAAQIGGPPGEQGGQAGRADRGKNVDVGMFNHMTLAALAAQPASVRPRESLFVNAKLNGKDVRIMVDTGVWHRGHRQIRWGACTAPQGAPQGATLNFSSFKGEAYSCCTSASLKRRVKYFPAFGDDLENLDKHVAALTFSENRPQQRGQG</sequence>
<dbReference type="Proteomes" id="UP000824120">
    <property type="component" value="Chromosome 7"/>
</dbReference>
<feature type="region of interest" description="Disordered" evidence="1">
    <location>
        <begin position="112"/>
        <end position="169"/>
    </location>
</feature>
<keyword evidence="3" id="KW-1185">Reference proteome</keyword>
<feature type="compositionally biased region" description="Basic and acidic residues" evidence="1">
    <location>
        <begin position="1"/>
        <end position="10"/>
    </location>
</feature>
<feature type="region of interest" description="Disordered" evidence="1">
    <location>
        <begin position="1"/>
        <end position="20"/>
    </location>
</feature>
<dbReference type="OrthoDB" id="1939491at2759"/>
<evidence type="ECO:0000256" key="1">
    <source>
        <dbReference type="SAM" id="MobiDB-lite"/>
    </source>
</evidence>
<accession>A0A9J5Y5S5</accession>
<comment type="caution">
    <text evidence="2">The sequence shown here is derived from an EMBL/GenBank/DDBJ whole genome shotgun (WGS) entry which is preliminary data.</text>
</comment>
<gene>
    <name evidence="2" type="ORF">H5410_036192</name>
</gene>
<protein>
    <submittedName>
        <fullName evidence="2">Uncharacterized protein</fullName>
    </submittedName>
</protein>
<name>A0A9J5Y5S5_SOLCO</name>
<evidence type="ECO:0000313" key="2">
    <source>
        <dbReference type="EMBL" id="KAG5594960.1"/>
    </source>
</evidence>
<evidence type="ECO:0000313" key="3">
    <source>
        <dbReference type="Proteomes" id="UP000824120"/>
    </source>
</evidence>
<reference evidence="2 3" key="1">
    <citation type="submission" date="2020-09" db="EMBL/GenBank/DDBJ databases">
        <title>De no assembly of potato wild relative species, Solanum commersonii.</title>
        <authorList>
            <person name="Cho K."/>
        </authorList>
    </citation>
    <scope>NUCLEOTIDE SEQUENCE [LARGE SCALE GENOMIC DNA]</scope>
    <source>
        <strain evidence="2">LZ3.2</strain>
        <tissue evidence="2">Leaf</tissue>
    </source>
</reference>
<proteinExistence type="predicted"/>
<feature type="compositionally biased region" description="Gly residues" evidence="1">
    <location>
        <begin position="153"/>
        <end position="162"/>
    </location>
</feature>
<dbReference type="EMBL" id="JACXVP010000007">
    <property type="protein sequence ID" value="KAG5594960.1"/>
    <property type="molecule type" value="Genomic_DNA"/>
</dbReference>
<dbReference type="AlphaFoldDB" id="A0A9J5Y5S5"/>